<dbReference type="InterPro" id="IPR032675">
    <property type="entry name" value="LRR_dom_sf"/>
</dbReference>
<gene>
    <name evidence="6" type="ORF">B296_00053829</name>
</gene>
<dbReference type="Proteomes" id="UP000287651">
    <property type="component" value="Unassembled WGS sequence"/>
</dbReference>
<name>A0A426Y6P5_ENSVE</name>
<comment type="subcellular location">
    <subcellularLocation>
        <location evidence="1">Secreted</location>
    </subcellularLocation>
</comment>
<evidence type="ECO:0000313" key="6">
    <source>
        <dbReference type="EMBL" id="RRT47300.1"/>
    </source>
</evidence>
<dbReference type="AlphaFoldDB" id="A0A426Y6P5"/>
<dbReference type="InterPro" id="IPR001611">
    <property type="entry name" value="Leu-rich_rpt"/>
</dbReference>
<reference evidence="6 7" key="1">
    <citation type="journal article" date="2014" name="Agronomy (Basel)">
        <title>A Draft Genome Sequence for Ensete ventricosum, the Drought-Tolerant Tree Against Hunger.</title>
        <authorList>
            <person name="Harrison J."/>
            <person name="Moore K.A."/>
            <person name="Paszkiewicz K."/>
            <person name="Jones T."/>
            <person name="Grant M."/>
            <person name="Ambacheew D."/>
            <person name="Muzemil S."/>
            <person name="Studholme D.J."/>
        </authorList>
    </citation>
    <scope>NUCLEOTIDE SEQUENCE [LARGE SCALE GENOMIC DNA]</scope>
</reference>
<feature type="region of interest" description="Disordered" evidence="5">
    <location>
        <begin position="175"/>
        <end position="248"/>
    </location>
</feature>
<keyword evidence="3" id="KW-0732">Signal</keyword>
<dbReference type="SUPFAM" id="SSF52058">
    <property type="entry name" value="L domain-like"/>
    <property type="match status" value="1"/>
</dbReference>
<dbReference type="Gene3D" id="3.80.10.10">
    <property type="entry name" value="Ribonuclease Inhibitor"/>
    <property type="match status" value="1"/>
</dbReference>
<sequence>MLSYFVTPSVVLAVRHRASCNGRMSVLLPLPLSGRGDVTAKSTSVVSGAMLNELILSNNRLVGCLPTEIGLLGSATVFDASWNSLMGMLPTSFAGLSKADQLDLSHNVLTGVVPKKLCELPSLDNFTFSYNYFTGADDSCVPSSRSNVLFEGGGKCLEKTPGQRPAKRCLPVASRPVDCSREKSGSSPSSHPPNPTRKPVTPSSPAPSPKTVTPSPVPRPVHSSPPPPTSPPPASVFPPPPPDFDILPPEEVFALTESSMILCFRAQGSRVIMR</sequence>
<keyword evidence="4" id="KW-0677">Repeat</keyword>
<organism evidence="6 7">
    <name type="scientific">Ensete ventricosum</name>
    <name type="common">Abyssinian banana</name>
    <name type="synonym">Musa ensete</name>
    <dbReference type="NCBI Taxonomy" id="4639"/>
    <lineage>
        <taxon>Eukaryota</taxon>
        <taxon>Viridiplantae</taxon>
        <taxon>Streptophyta</taxon>
        <taxon>Embryophyta</taxon>
        <taxon>Tracheophyta</taxon>
        <taxon>Spermatophyta</taxon>
        <taxon>Magnoliopsida</taxon>
        <taxon>Liliopsida</taxon>
        <taxon>Zingiberales</taxon>
        <taxon>Musaceae</taxon>
        <taxon>Ensete</taxon>
    </lineage>
</organism>
<dbReference type="PANTHER" id="PTHR32093">
    <property type="entry name" value="LEUCINE-RICH REPEAT EXTENSIN-LIKE PROTEIN 3-RELATED"/>
    <property type="match status" value="1"/>
</dbReference>
<evidence type="ECO:0000313" key="7">
    <source>
        <dbReference type="Proteomes" id="UP000287651"/>
    </source>
</evidence>
<evidence type="ECO:0000256" key="4">
    <source>
        <dbReference type="ARBA" id="ARBA00022737"/>
    </source>
</evidence>
<dbReference type="EMBL" id="AMZH03014639">
    <property type="protein sequence ID" value="RRT47300.1"/>
    <property type="molecule type" value="Genomic_DNA"/>
</dbReference>
<evidence type="ECO:0000256" key="2">
    <source>
        <dbReference type="ARBA" id="ARBA00022525"/>
    </source>
</evidence>
<evidence type="ECO:0008006" key="8">
    <source>
        <dbReference type="Google" id="ProtNLM"/>
    </source>
</evidence>
<proteinExistence type="predicted"/>
<evidence type="ECO:0000256" key="1">
    <source>
        <dbReference type="ARBA" id="ARBA00004613"/>
    </source>
</evidence>
<feature type="compositionally biased region" description="Pro residues" evidence="5">
    <location>
        <begin position="190"/>
        <end position="208"/>
    </location>
</feature>
<dbReference type="PANTHER" id="PTHR32093:SF124">
    <property type="entry name" value="POLLEN-SPECIFIC LEUCINE-RICH REPEAT EXTENSIN-LIKE PROTEIN 1"/>
    <property type="match status" value="1"/>
</dbReference>
<accession>A0A426Y6P5</accession>
<feature type="compositionally biased region" description="Pro residues" evidence="5">
    <location>
        <begin position="215"/>
        <end position="243"/>
    </location>
</feature>
<evidence type="ECO:0000256" key="3">
    <source>
        <dbReference type="ARBA" id="ARBA00022729"/>
    </source>
</evidence>
<protein>
    <recommendedName>
        <fullName evidence="8">Leucine-rich repeat-containing N-terminal plant-type domain-containing protein</fullName>
    </recommendedName>
</protein>
<dbReference type="GO" id="GO:0005576">
    <property type="term" value="C:extracellular region"/>
    <property type="evidence" value="ECO:0007669"/>
    <property type="project" value="UniProtKB-SubCell"/>
</dbReference>
<dbReference type="Pfam" id="PF00560">
    <property type="entry name" value="LRR_1"/>
    <property type="match status" value="1"/>
</dbReference>
<dbReference type="InterPro" id="IPR051582">
    <property type="entry name" value="LRR_extensin-like_regulator"/>
</dbReference>
<feature type="non-terminal residue" evidence="6">
    <location>
        <position position="274"/>
    </location>
</feature>
<keyword evidence="2" id="KW-0964">Secreted</keyword>
<evidence type="ECO:0000256" key="5">
    <source>
        <dbReference type="SAM" id="MobiDB-lite"/>
    </source>
</evidence>
<comment type="caution">
    <text evidence="6">The sequence shown here is derived from an EMBL/GenBank/DDBJ whole genome shotgun (WGS) entry which is preliminary data.</text>
</comment>